<dbReference type="GO" id="GO:0005634">
    <property type="term" value="C:nucleus"/>
    <property type="evidence" value="ECO:0007669"/>
    <property type="project" value="UniProtKB-SubCell"/>
</dbReference>
<dbReference type="SUPFAM" id="SSF47676">
    <property type="entry name" value="Conserved domain common to transcription factors TFIIS, elongin A, CRSP70"/>
    <property type="match status" value="1"/>
</dbReference>
<protein>
    <recommendedName>
        <fullName evidence="5">TFIIS N-terminal domain-containing protein</fullName>
    </recommendedName>
</protein>
<keyword evidence="7" id="KW-1185">Reference proteome</keyword>
<dbReference type="Pfam" id="PF08711">
    <property type="entry name" value="Med26"/>
    <property type="match status" value="1"/>
</dbReference>
<organism evidence="6 7">
    <name type="scientific">Fraxinus pennsylvanica</name>
    <dbReference type="NCBI Taxonomy" id="56036"/>
    <lineage>
        <taxon>Eukaryota</taxon>
        <taxon>Viridiplantae</taxon>
        <taxon>Streptophyta</taxon>
        <taxon>Embryophyta</taxon>
        <taxon>Tracheophyta</taxon>
        <taxon>Spermatophyta</taxon>
        <taxon>Magnoliopsida</taxon>
        <taxon>eudicotyledons</taxon>
        <taxon>Gunneridae</taxon>
        <taxon>Pentapetalae</taxon>
        <taxon>asterids</taxon>
        <taxon>lamiids</taxon>
        <taxon>Lamiales</taxon>
        <taxon>Oleaceae</taxon>
        <taxon>Oleeae</taxon>
        <taxon>Fraxinus</taxon>
    </lineage>
</organism>
<dbReference type="PANTHER" id="PTHR47210">
    <property type="entry name" value="MEDIATOR OF RNA POLYMERASE II TRANSCRIPTION SUBUNIT 26C-RELATED"/>
    <property type="match status" value="1"/>
</dbReference>
<evidence type="ECO:0000256" key="4">
    <source>
        <dbReference type="SAM" id="MobiDB-lite"/>
    </source>
</evidence>
<dbReference type="Gene3D" id="1.20.930.10">
    <property type="entry name" value="Conserved domain common to transcription factors TFIIS, elongin A, CRSP70"/>
    <property type="match status" value="1"/>
</dbReference>
<evidence type="ECO:0000259" key="5">
    <source>
        <dbReference type="PROSITE" id="PS51319"/>
    </source>
</evidence>
<evidence type="ECO:0000256" key="1">
    <source>
        <dbReference type="ARBA" id="ARBA00004123"/>
    </source>
</evidence>
<name>A0AAD1Z657_9LAMI</name>
<dbReference type="InterPro" id="IPR035513">
    <property type="entry name" value="Invertase/methylesterase_inhib"/>
</dbReference>
<dbReference type="Proteomes" id="UP000834106">
    <property type="component" value="Chromosome 6"/>
</dbReference>
<dbReference type="AlphaFoldDB" id="A0AAD1Z657"/>
<evidence type="ECO:0000313" key="7">
    <source>
        <dbReference type="Proteomes" id="UP000834106"/>
    </source>
</evidence>
<dbReference type="PROSITE" id="PS51319">
    <property type="entry name" value="TFIIS_N"/>
    <property type="match status" value="1"/>
</dbReference>
<evidence type="ECO:0000313" key="6">
    <source>
        <dbReference type="EMBL" id="CAI9763951.1"/>
    </source>
</evidence>
<accession>A0AAD1Z657</accession>
<dbReference type="SMART" id="SM00509">
    <property type="entry name" value="TFS2N"/>
    <property type="match status" value="1"/>
</dbReference>
<dbReference type="EMBL" id="OU503041">
    <property type="protein sequence ID" value="CAI9763951.1"/>
    <property type="molecule type" value="Genomic_DNA"/>
</dbReference>
<reference evidence="6" key="1">
    <citation type="submission" date="2023-05" db="EMBL/GenBank/DDBJ databases">
        <authorList>
            <person name="Huff M."/>
        </authorList>
    </citation>
    <scope>NUCLEOTIDE SEQUENCE</scope>
</reference>
<dbReference type="PANTHER" id="PTHR47210:SF1">
    <property type="entry name" value="MEDIATOR OF RNA POLYMERASE II TRANSCRIPTION SUBUNIT 26C-RELATED"/>
    <property type="match status" value="1"/>
</dbReference>
<dbReference type="InterPro" id="IPR044790">
    <property type="entry name" value="MD26C-like"/>
</dbReference>
<feature type="compositionally biased region" description="Basic and acidic residues" evidence="4">
    <location>
        <begin position="232"/>
        <end position="243"/>
    </location>
</feature>
<dbReference type="CDD" id="cd00183">
    <property type="entry name" value="TFIIS_I"/>
    <property type="match status" value="1"/>
</dbReference>
<gene>
    <name evidence="6" type="ORF">FPE_LOCUS11381</name>
</gene>
<proteinExistence type="predicted"/>
<dbReference type="InterPro" id="IPR003617">
    <property type="entry name" value="TFIIS/CRSP70_N_sub"/>
</dbReference>
<dbReference type="Gene3D" id="1.20.140.40">
    <property type="entry name" value="Invertase/pectin methylesterase inhibitor family protein"/>
    <property type="match status" value="1"/>
</dbReference>
<evidence type="ECO:0000256" key="3">
    <source>
        <dbReference type="PROSITE-ProRule" id="PRU00649"/>
    </source>
</evidence>
<dbReference type="SUPFAM" id="SSF101148">
    <property type="entry name" value="Plant invertase/pectin methylesterase inhibitor"/>
    <property type="match status" value="1"/>
</dbReference>
<dbReference type="InterPro" id="IPR017923">
    <property type="entry name" value="TFIIS_N"/>
</dbReference>
<dbReference type="InterPro" id="IPR035441">
    <property type="entry name" value="TFIIS/LEDGF_dom_sf"/>
</dbReference>
<feature type="region of interest" description="Disordered" evidence="4">
    <location>
        <begin position="218"/>
        <end position="248"/>
    </location>
</feature>
<evidence type="ECO:0000256" key="2">
    <source>
        <dbReference type="ARBA" id="ARBA00023242"/>
    </source>
</evidence>
<feature type="domain" description="TFIIS N-terminal" evidence="5">
    <location>
        <begin position="96"/>
        <end position="170"/>
    </location>
</feature>
<sequence>MDLNMFRSFMEDSGLDVWTVMDMAITVACEDHEKELKNRRDGIIERLYAPSFSRCNSCVFNGSEGKETENIEKSQSKQELQVEKMVDVNEEDDHQKIILDIKNLLDDPTQSEGCLVELLQSLVDMNITFKTLKETDIGRHATRLRKHSSSDVRRLVKILIRKWKDTVDEWVRSNTPPQETVPFNDHGRIDLEVLPNGDFRNGSVSQYQTSAKKRLHDNFQEAQTGKNPKTPRIMDSKNTRKTEDEEDDATKTALYMKKLLSNTDLVPIVQQAITDCSEHYKILVEIVEASISAAISEAYLDVVKFVNAAIADLDSCKGRLGKLAQGGIENSGLIHRRRKGVHVNIESIEGLRTLLNTALSIAKAGEH</sequence>
<keyword evidence="2 3" id="KW-0539">Nucleus</keyword>
<comment type="subcellular location">
    <subcellularLocation>
        <location evidence="1 3">Nucleus</location>
    </subcellularLocation>
</comment>